<evidence type="ECO:0000256" key="3">
    <source>
        <dbReference type="ARBA" id="ARBA00023014"/>
    </source>
</evidence>
<evidence type="ECO:0000256" key="1">
    <source>
        <dbReference type="ARBA" id="ARBA00009630"/>
    </source>
</evidence>
<dbReference type="InterPro" id="IPR014025">
    <property type="entry name" value="Glutaredoxin_subgr"/>
</dbReference>
<keyword evidence="3" id="KW-0411">Iron-sulfur</keyword>
<dbReference type="GO" id="GO:0051537">
    <property type="term" value="F:2 iron, 2 sulfur cluster binding"/>
    <property type="evidence" value="ECO:0007669"/>
    <property type="project" value="UniProtKB-KW"/>
</dbReference>
<dbReference type="PANTHER" id="PTHR45694:SF5">
    <property type="entry name" value="GLUTAREDOXIN 2"/>
    <property type="match status" value="1"/>
</dbReference>
<organism evidence="6 7">
    <name type="scientific">Maudiozyma humilis</name>
    <name type="common">Sour dough yeast</name>
    <name type="synonym">Kazachstania humilis</name>
    <dbReference type="NCBI Taxonomy" id="51915"/>
    <lineage>
        <taxon>Eukaryota</taxon>
        <taxon>Fungi</taxon>
        <taxon>Dikarya</taxon>
        <taxon>Ascomycota</taxon>
        <taxon>Saccharomycotina</taxon>
        <taxon>Saccharomycetes</taxon>
        <taxon>Saccharomycetales</taxon>
        <taxon>Saccharomycetaceae</taxon>
        <taxon>Maudiozyma</taxon>
    </lineage>
</organism>
<dbReference type="PANTHER" id="PTHR45694">
    <property type="entry name" value="GLUTAREDOXIN 2"/>
    <property type="match status" value="1"/>
</dbReference>
<comment type="similarity">
    <text evidence="1">Belongs to the glutaredoxin family. Monothiol subfamily.</text>
</comment>
<feature type="region of interest" description="Disordered" evidence="4">
    <location>
        <begin position="95"/>
        <end position="137"/>
    </location>
</feature>
<gene>
    <name evidence="6" type="ORF">DAKH74_049440</name>
</gene>
<dbReference type="CDD" id="cd03419">
    <property type="entry name" value="GRX_GRXh_1_2_like"/>
    <property type="match status" value="1"/>
</dbReference>
<feature type="compositionally biased region" description="Low complexity" evidence="4">
    <location>
        <begin position="122"/>
        <end position="132"/>
    </location>
</feature>
<name>A0AAV5S6E6_MAUHU</name>
<evidence type="ECO:0000313" key="6">
    <source>
        <dbReference type="EMBL" id="GMM58327.1"/>
    </source>
</evidence>
<evidence type="ECO:0000313" key="7">
    <source>
        <dbReference type="Proteomes" id="UP001377567"/>
    </source>
</evidence>
<reference evidence="6 7" key="1">
    <citation type="journal article" date="2023" name="Elife">
        <title>Identification of key yeast species and microbe-microbe interactions impacting larval growth of Drosophila in the wild.</title>
        <authorList>
            <person name="Mure A."/>
            <person name="Sugiura Y."/>
            <person name="Maeda R."/>
            <person name="Honda K."/>
            <person name="Sakurai N."/>
            <person name="Takahashi Y."/>
            <person name="Watada M."/>
            <person name="Katoh T."/>
            <person name="Gotoh A."/>
            <person name="Gotoh Y."/>
            <person name="Taniguchi I."/>
            <person name="Nakamura K."/>
            <person name="Hayashi T."/>
            <person name="Katayama T."/>
            <person name="Uemura T."/>
            <person name="Hattori Y."/>
        </authorList>
    </citation>
    <scope>NUCLEOTIDE SEQUENCE [LARGE SCALE GENOMIC DNA]</scope>
    <source>
        <strain evidence="6 7">KH-74</strain>
    </source>
</reference>
<dbReference type="InterPro" id="IPR011899">
    <property type="entry name" value="Glutaredoxin_euk/vir"/>
</dbReference>
<evidence type="ECO:0000256" key="4">
    <source>
        <dbReference type="SAM" id="MobiDB-lite"/>
    </source>
</evidence>
<keyword evidence="2" id="KW-0408">Iron</keyword>
<sequence length="259" mass="27485">MAIMLNKRNIRVLSITALMLMLVFFVVHSADSISFVDSAASSGSVATAPKAQKAMHRPDLVDQAVVEGGLKQGGNAATQEIDKIKEKIGINGEHAAAPATPPAVAPGAGNEAAVSNAGAEDSLSASHSGKSSSEGDKTASFNAEREYSIIMGMSPVIVFSKSYCGFSKRLKTLLEQEYQFEPAYSVIELDKHSHGEELQAYIKEKTGRGTVPNLIVNGVSRGGSDDILALHKNGELLALLKEWSNGLFEVTQLDKPSNN</sequence>
<keyword evidence="2" id="KW-0479">Metal-binding</keyword>
<dbReference type="InterPro" id="IPR002109">
    <property type="entry name" value="Glutaredoxin"/>
</dbReference>
<dbReference type="FunFam" id="3.40.30.10:FF:000093">
    <property type="entry name" value="Glutaredoxin 2"/>
    <property type="match status" value="1"/>
</dbReference>
<dbReference type="Proteomes" id="UP001377567">
    <property type="component" value="Unassembled WGS sequence"/>
</dbReference>
<dbReference type="GO" id="GO:0000324">
    <property type="term" value="C:fungal-type vacuole"/>
    <property type="evidence" value="ECO:0007669"/>
    <property type="project" value="TreeGrafter"/>
</dbReference>
<dbReference type="GO" id="GO:0004362">
    <property type="term" value="F:glutathione-disulfide reductase (NADPH) activity"/>
    <property type="evidence" value="ECO:0007669"/>
    <property type="project" value="UniProtKB-ARBA"/>
</dbReference>
<feature type="domain" description="Glutaredoxin" evidence="5">
    <location>
        <begin position="156"/>
        <end position="219"/>
    </location>
</feature>
<dbReference type="PROSITE" id="PS51354">
    <property type="entry name" value="GLUTAREDOXIN_2"/>
    <property type="match status" value="1"/>
</dbReference>
<dbReference type="GO" id="GO:0005796">
    <property type="term" value="C:Golgi lumen"/>
    <property type="evidence" value="ECO:0007669"/>
    <property type="project" value="TreeGrafter"/>
</dbReference>
<dbReference type="AlphaFoldDB" id="A0AAV5S6E6"/>
<accession>A0AAV5S6E6</accession>
<dbReference type="GO" id="GO:0034599">
    <property type="term" value="P:cellular response to oxidative stress"/>
    <property type="evidence" value="ECO:0007669"/>
    <property type="project" value="TreeGrafter"/>
</dbReference>
<keyword evidence="2" id="KW-0001">2Fe-2S</keyword>
<proteinExistence type="inferred from homology"/>
<dbReference type="GO" id="GO:0005801">
    <property type="term" value="C:cis-Golgi network"/>
    <property type="evidence" value="ECO:0007669"/>
    <property type="project" value="UniProtKB-ARBA"/>
</dbReference>
<dbReference type="PRINTS" id="PR00160">
    <property type="entry name" value="GLUTAREDOXIN"/>
</dbReference>
<protein>
    <submittedName>
        <fullName evidence="6">Glutathione-disulfide reductase</fullName>
    </submittedName>
</protein>
<dbReference type="NCBIfam" id="TIGR02180">
    <property type="entry name" value="GRX_euk"/>
    <property type="match status" value="1"/>
</dbReference>
<dbReference type="Pfam" id="PF00462">
    <property type="entry name" value="Glutaredoxin"/>
    <property type="match status" value="1"/>
</dbReference>
<evidence type="ECO:0000259" key="5">
    <source>
        <dbReference type="Pfam" id="PF00462"/>
    </source>
</evidence>
<comment type="caution">
    <text evidence="6">The sequence shown here is derived from an EMBL/GenBank/DDBJ whole genome shotgun (WGS) entry which is preliminary data.</text>
</comment>
<dbReference type="Gene3D" id="3.40.30.10">
    <property type="entry name" value="Glutaredoxin"/>
    <property type="match status" value="1"/>
</dbReference>
<dbReference type="SUPFAM" id="SSF52833">
    <property type="entry name" value="Thioredoxin-like"/>
    <property type="match status" value="1"/>
</dbReference>
<dbReference type="EMBL" id="BTGD01000025">
    <property type="protein sequence ID" value="GMM58327.1"/>
    <property type="molecule type" value="Genomic_DNA"/>
</dbReference>
<dbReference type="InterPro" id="IPR036249">
    <property type="entry name" value="Thioredoxin-like_sf"/>
</dbReference>
<evidence type="ECO:0000256" key="2">
    <source>
        <dbReference type="ARBA" id="ARBA00022714"/>
    </source>
</evidence>
<keyword evidence="7" id="KW-1185">Reference proteome</keyword>